<dbReference type="PANTHER" id="PTHR23092:SF15">
    <property type="entry name" value="INACTIVE NON-CANONICAL POLY(A) RNA POLYMERASE PROTEIN TRF4-2-RELATED"/>
    <property type="match status" value="1"/>
</dbReference>
<dbReference type="InterPro" id="IPR045862">
    <property type="entry name" value="Trf4-like"/>
</dbReference>
<dbReference type="PANTHER" id="PTHR23092">
    <property type="entry name" value="POLY(A) RNA POLYMERASE"/>
    <property type="match status" value="1"/>
</dbReference>
<dbReference type="Pfam" id="PF22600">
    <property type="entry name" value="MTPAP-like_central"/>
    <property type="match status" value="1"/>
</dbReference>
<dbReference type="AlphaFoldDB" id="A0A1B7TI25"/>
<feature type="region of interest" description="Disordered" evidence="5">
    <location>
        <begin position="650"/>
        <end position="691"/>
    </location>
</feature>
<evidence type="ECO:0000256" key="3">
    <source>
        <dbReference type="ARBA" id="ARBA00022723"/>
    </source>
</evidence>
<feature type="compositionally biased region" description="Basic and acidic residues" evidence="5">
    <location>
        <begin position="65"/>
        <end position="85"/>
    </location>
</feature>
<gene>
    <name evidence="8" type="ORF">HANVADRAFT_100255</name>
</gene>
<dbReference type="SUPFAM" id="SSF81631">
    <property type="entry name" value="PAP/OAS1 substrate-binding domain"/>
    <property type="match status" value="1"/>
</dbReference>
<evidence type="ECO:0000256" key="5">
    <source>
        <dbReference type="SAM" id="MobiDB-lite"/>
    </source>
</evidence>
<feature type="compositionally biased region" description="Basic residues" evidence="5">
    <location>
        <begin position="14"/>
        <end position="28"/>
    </location>
</feature>
<evidence type="ECO:0000256" key="4">
    <source>
        <dbReference type="ARBA" id="ARBA00022842"/>
    </source>
</evidence>
<accession>A0A1B7TI25</accession>
<feature type="region of interest" description="Disordered" evidence="5">
    <location>
        <begin position="1"/>
        <end position="262"/>
    </location>
</feature>
<comment type="caution">
    <text evidence="8">The sequence shown here is derived from an EMBL/GenBank/DDBJ whole genome shotgun (WGS) entry which is preliminary data.</text>
</comment>
<dbReference type="InterPro" id="IPR043519">
    <property type="entry name" value="NT_sf"/>
</dbReference>
<dbReference type="Proteomes" id="UP000092321">
    <property type="component" value="Unassembled WGS sequence"/>
</dbReference>
<dbReference type="EMBL" id="LXPE01000004">
    <property type="protein sequence ID" value="OBA28400.1"/>
    <property type="molecule type" value="Genomic_DNA"/>
</dbReference>
<reference evidence="9" key="1">
    <citation type="journal article" date="2016" name="Proc. Natl. Acad. Sci. U.S.A.">
        <title>Comparative genomics of biotechnologically important yeasts.</title>
        <authorList>
            <person name="Riley R."/>
            <person name="Haridas S."/>
            <person name="Wolfe K.H."/>
            <person name="Lopes M.R."/>
            <person name="Hittinger C.T."/>
            <person name="Goeker M."/>
            <person name="Salamov A.A."/>
            <person name="Wisecaver J.H."/>
            <person name="Long T.M."/>
            <person name="Calvey C.H."/>
            <person name="Aerts A.L."/>
            <person name="Barry K.W."/>
            <person name="Choi C."/>
            <person name="Clum A."/>
            <person name="Coughlan A.Y."/>
            <person name="Deshpande S."/>
            <person name="Douglass A.P."/>
            <person name="Hanson S.J."/>
            <person name="Klenk H.-P."/>
            <person name="LaButti K.M."/>
            <person name="Lapidus A."/>
            <person name="Lindquist E.A."/>
            <person name="Lipzen A.M."/>
            <person name="Meier-Kolthoff J.P."/>
            <person name="Ohm R.A."/>
            <person name="Otillar R.P."/>
            <person name="Pangilinan J.L."/>
            <person name="Peng Y."/>
            <person name="Rokas A."/>
            <person name="Rosa C.A."/>
            <person name="Scheuner C."/>
            <person name="Sibirny A.A."/>
            <person name="Slot J.C."/>
            <person name="Stielow J.B."/>
            <person name="Sun H."/>
            <person name="Kurtzman C.P."/>
            <person name="Blackwell M."/>
            <person name="Grigoriev I.V."/>
            <person name="Jeffries T.W."/>
        </authorList>
    </citation>
    <scope>NUCLEOTIDE SEQUENCE [LARGE SCALE GENOMIC DNA]</scope>
    <source>
        <strain evidence="9">NRRL Y-1626</strain>
    </source>
</reference>
<dbReference type="FunFam" id="3.30.460.10:FF:000051">
    <property type="entry name" value="DNA2/NAM7 helicase family protein"/>
    <property type="match status" value="1"/>
</dbReference>
<keyword evidence="9" id="KW-1185">Reference proteome</keyword>
<dbReference type="Gene3D" id="1.10.1410.10">
    <property type="match status" value="1"/>
</dbReference>
<evidence type="ECO:0000259" key="7">
    <source>
        <dbReference type="Pfam" id="PF22600"/>
    </source>
</evidence>
<feature type="compositionally biased region" description="Basic and acidic residues" evidence="5">
    <location>
        <begin position="136"/>
        <end position="148"/>
    </location>
</feature>
<feature type="compositionally biased region" description="Acidic residues" evidence="5">
    <location>
        <begin position="168"/>
        <end position="188"/>
    </location>
</feature>
<dbReference type="InterPro" id="IPR002058">
    <property type="entry name" value="PAP_assoc"/>
</dbReference>
<comment type="similarity">
    <text evidence="1">Belongs to the DNA polymerase type-B-like family.</text>
</comment>
<evidence type="ECO:0000256" key="2">
    <source>
        <dbReference type="ARBA" id="ARBA00012388"/>
    </source>
</evidence>
<organism evidence="8 9">
    <name type="scientific">Hanseniaspora valbyensis NRRL Y-1626</name>
    <dbReference type="NCBI Taxonomy" id="766949"/>
    <lineage>
        <taxon>Eukaryota</taxon>
        <taxon>Fungi</taxon>
        <taxon>Dikarya</taxon>
        <taxon>Ascomycota</taxon>
        <taxon>Saccharomycotina</taxon>
        <taxon>Saccharomycetes</taxon>
        <taxon>Saccharomycodales</taxon>
        <taxon>Saccharomycodaceae</taxon>
        <taxon>Hanseniaspora</taxon>
    </lineage>
</organism>
<keyword evidence="3" id="KW-0479">Metal-binding</keyword>
<proteinExistence type="inferred from homology"/>
<dbReference type="GO" id="GO:0043634">
    <property type="term" value="P:polyadenylation-dependent ncRNA catabolic process"/>
    <property type="evidence" value="ECO:0007669"/>
    <property type="project" value="TreeGrafter"/>
</dbReference>
<dbReference type="Pfam" id="PF03828">
    <property type="entry name" value="PAP_assoc"/>
    <property type="match status" value="1"/>
</dbReference>
<dbReference type="Gene3D" id="3.30.460.10">
    <property type="entry name" value="Beta Polymerase, domain 2"/>
    <property type="match status" value="1"/>
</dbReference>
<dbReference type="SUPFAM" id="SSF81301">
    <property type="entry name" value="Nucleotidyltransferase"/>
    <property type="match status" value="1"/>
</dbReference>
<protein>
    <recommendedName>
        <fullName evidence="2">polynucleotide adenylyltransferase</fullName>
        <ecNumber evidence="2">2.7.7.19</ecNumber>
    </recommendedName>
</protein>
<evidence type="ECO:0000259" key="6">
    <source>
        <dbReference type="Pfam" id="PF03828"/>
    </source>
</evidence>
<keyword evidence="4" id="KW-0460">Magnesium</keyword>
<dbReference type="OrthoDB" id="273917at2759"/>
<feature type="domain" description="PAP-associated" evidence="6">
    <location>
        <begin position="484"/>
        <end position="550"/>
    </location>
</feature>
<dbReference type="InterPro" id="IPR054708">
    <property type="entry name" value="MTPAP-like_central"/>
</dbReference>
<dbReference type="GO" id="GO:0010605">
    <property type="term" value="P:negative regulation of macromolecule metabolic process"/>
    <property type="evidence" value="ECO:0007669"/>
    <property type="project" value="UniProtKB-ARBA"/>
</dbReference>
<feature type="domain" description="Poly(A) RNA polymerase mitochondrial-like central palm" evidence="7">
    <location>
        <begin position="292"/>
        <end position="426"/>
    </location>
</feature>
<dbReference type="GO" id="GO:1990817">
    <property type="term" value="F:poly(A) RNA polymerase activity"/>
    <property type="evidence" value="ECO:0007669"/>
    <property type="project" value="UniProtKB-EC"/>
</dbReference>
<dbReference type="GO" id="GO:0005730">
    <property type="term" value="C:nucleolus"/>
    <property type="evidence" value="ECO:0007669"/>
    <property type="project" value="TreeGrafter"/>
</dbReference>
<sequence length="691" mass="78982">MGENISFKNVPFRTNKKKSGKSKKKNIKNPHMSSFKERNGSVDAVDTGDLILKNSSQKKQKNKKKNDTHIENKLKNSIKNNDESSNKISKKGMKARKAKKNNNSSSDSNSKQPRPERMRKSSFLRVTKNFQIFNDNDTHEEKYSDISSKDITPQLETSKDEYLGSDNDGADDIVFDLEDLIPDEEEEGKEQNKPVVVELSSSEDDEYNPTTDNTKSKDDEKTEPINDLAGNNDFIQFESEEESEKNSDEEDDDDDSYIPKPLPAISEYPWLALSKKKIVEEDDDDYEIATQLSIEVESFVKYISPSKEEILKRNKALTRLCEAVTQLWPDSRLLPFGSYATDLYLPQSDIDCCVISEGKNKNNKSYLYELASFLKYKKLAIKVEVIASARIPIIKFVEAESGINFDVCFEQESGITIAKMVSTWIQEVKGLRELVLVVKQFLSARKLNNVRFGGLGGFSMVCLCYSFLKLHPKISAKCINPLENLGTLLIEFFELYGIHFNYESVGICLLDDGFGYLTKNSHPELSFSRGPRRGPPDNYTLIIQNPLSPNENITAGTFRLRWITKAFFGAYQLLCERCYELDKLSKKNRISQSILGVIIKYKGHEREFSDDRGDVTNEARLRVHQFVDEKYKKEQSEDFDPKVYHMTDSEDEADLYVIPEPSNGKKRRMEGEKDTTTAKRQKVSDLLGLEY</sequence>
<feature type="compositionally biased region" description="Low complexity" evidence="5">
    <location>
        <begin position="101"/>
        <end position="111"/>
    </location>
</feature>
<name>A0A1B7TI25_9ASCO</name>
<feature type="compositionally biased region" description="Acidic residues" evidence="5">
    <location>
        <begin position="238"/>
        <end position="256"/>
    </location>
</feature>
<evidence type="ECO:0000313" key="9">
    <source>
        <dbReference type="Proteomes" id="UP000092321"/>
    </source>
</evidence>
<dbReference type="EC" id="2.7.7.19" evidence="2"/>
<feature type="compositionally biased region" description="Basic residues" evidence="5">
    <location>
        <begin position="88"/>
        <end position="100"/>
    </location>
</feature>
<feature type="compositionally biased region" description="Basic and acidic residues" evidence="5">
    <location>
        <begin position="214"/>
        <end position="224"/>
    </location>
</feature>
<evidence type="ECO:0000256" key="1">
    <source>
        <dbReference type="ARBA" id="ARBA00008593"/>
    </source>
</evidence>
<dbReference type="GO" id="GO:0003729">
    <property type="term" value="F:mRNA binding"/>
    <property type="evidence" value="ECO:0007669"/>
    <property type="project" value="TreeGrafter"/>
</dbReference>
<dbReference type="CDD" id="cd05402">
    <property type="entry name" value="NT_PAP_TUTase"/>
    <property type="match status" value="1"/>
</dbReference>
<dbReference type="GO" id="GO:0031499">
    <property type="term" value="C:TRAMP complex"/>
    <property type="evidence" value="ECO:0007669"/>
    <property type="project" value="TreeGrafter"/>
</dbReference>
<dbReference type="GO" id="GO:0031123">
    <property type="term" value="P:RNA 3'-end processing"/>
    <property type="evidence" value="ECO:0007669"/>
    <property type="project" value="TreeGrafter"/>
</dbReference>
<evidence type="ECO:0000313" key="8">
    <source>
        <dbReference type="EMBL" id="OBA28400.1"/>
    </source>
</evidence>
<dbReference type="GO" id="GO:0046872">
    <property type="term" value="F:metal ion binding"/>
    <property type="evidence" value="ECO:0007669"/>
    <property type="project" value="UniProtKB-KW"/>
</dbReference>